<accession>A0ABQ5QTN3</accession>
<dbReference type="EMBL" id="BSDI01000013">
    <property type="protein sequence ID" value="GLH97948.1"/>
    <property type="molecule type" value="Genomic_DNA"/>
</dbReference>
<protein>
    <submittedName>
        <fullName evidence="1">Cupin</fullName>
    </submittedName>
</protein>
<comment type="caution">
    <text evidence="1">The sequence shown here is derived from an EMBL/GenBank/DDBJ whole genome shotgun (WGS) entry which is preliminary data.</text>
</comment>
<dbReference type="RefSeq" id="WP_281896338.1">
    <property type="nucleotide sequence ID" value="NZ_BSDI01000013.1"/>
</dbReference>
<organism evidence="1 2">
    <name type="scientific">Phytohabitans aurantiacus</name>
    <dbReference type="NCBI Taxonomy" id="3016789"/>
    <lineage>
        <taxon>Bacteria</taxon>
        <taxon>Bacillati</taxon>
        <taxon>Actinomycetota</taxon>
        <taxon>Actinomycetes</taxon>
        <taxon>Micromonosporales</taxon>
        <taxon>Micromonosporaceae</taxon>
    </lineage>
</organism>
<dbReference type="Gene3D" id="2.60.120.10">
    <property type="entry name" value="Jelly Rolls"/>
    <property type="match status" value="1"/>
</dbReference>
<keyword evidence="2" id="KW-1185">Reference proteome</keyword>
<dbReference type="InterPro" id="IPR011051">
    <property type="entry name" value="RmlC_Cupin_sf"/>
</dbReference>
<gene>
    <name evidence="1" type="ORF">Pa4123_32230</name>
</gene>
<evidence type="ECO:0000313" key="2">
    <source>
        <dbReference type="Proteomes" id="UP001144280"/>
    </source>
</evidence>
<dbReference type="CDD" id="cd06990">
    <property type="entry name" value="cupin_DUF861"/>
    <property type="match status" value="1"/>
</dbReference>
<proteinExistence type="predicted"/>
<reference evidence="1" key="1">
    <citation type="submission" date="2022-12" db="EMBL/GenBank/DDBJ databases">
        <title>New Phytohabitans aurantiacus sp. RD004123 nov., an actinomycete isolated from soil.</title>
        <authorList>
            <person name="Triningsih D.W."/>
            <person name="Harunari E."/>
            <person name="Igarashi Y."/>
        </authorList>
    </citation>
    <scope>NUCLEOTIDE SEQUENCE</scope>
    <source>
        <strain evidence="1">RD004123</strain>
    </source>
</reference>
<evidence type="ECO:0000313" key="1">
    <source>
        <dbReference type="EMBL" id="GLH97948.1"/>
    </source>
</evidence>
<dbReference type="SUPFAM" id="SSF51182">
    <property type="entry name" value="RmlC-like cupins"/>
    <property type="match status" value="1"/>
</dbReference>
<name>A0ABQ5QTN3_9ACTN</name>
<dbReference type="InterPro" id="IPR014710">
    <property type="entry name" value="RmlC-like_jellyroll"/>
</dbReference>
<sequence>MKKSIEVKTFDKPDETREFEGKGWADFCTVGGKTVARGHFEPGWSWEGNVKPIVGGDLCQVSHMGYVLEGRMRVIMADGSEQELVPGEVVAIHPGHNAEVVGNETCVFVDFGEIAEYALRK</sequence>
<dbReference type="Proteomes" id="UP001144280">
    <property type="component" value="Unassembled WGS sequence"/>
</dbReference>